<organism evidence="1 2">
    <name type="scientific">Subtercola vilae</name>
    <dbReference type="NCBI Taxonomy" id="2056433"/>
    <lineage>
        <taxon>Bacteria</taxon>
        <taxon>Bacillati</taxon>
        <taxon>Actinomycetota</taxon>
        <taxon>Actinomycetes</taxon>
        <taxon>Micrococcales</taxon>
        <taxon>Microbacteriaceae</taxon>
        <taxon>Subtercola</taxon>
    </lineage>
</organism>
<dbReference type="CDD" id="cd09022">
    <property type="entry name" value="Aldose_epim_Ec_YihR"/>
    <property type="match status" value="1"/>
</dbReference>
<dbReference type="GO" id="GO:0016853">
    <property type="term" value="F:isomerase activity"/>
    <property type="evidence" value="ECO:0007669"/>
    <property type="project" value="InterPro"/>
</dbReference>
<dbReference type="InterPro" id="IPR008183">
    <property type="entry name" value="Aldose_1/G6P_1-epimerase"/>
</dbReference>
<comment type="caution">
    <text evidence="1">The sequence shown here is derived from an EMBL/GenBank/DDBJ whole genome shotgun (WGS) entry which is preliminary data.</text>
</comment>
<dbReference type="InterPro" id="IPR014718">
    <property type="entry name" value="GH-type_carb-bd"/>
</dbReference>
<dbReference type="RefSeq" id="WP_136640570.1">
    <property type="nucleotide sequence ID" value="NZ_QYRT01000003.1"/>
</dbReference>
<protein>
    <submittedName>
        <fullName evidence="1">Aldose epimerase</fullName>
    </submittedName>
</protein>
<dbReference type="GO" id="GO:0005975">
    <property type="term" value="P:carbohydrate metabolic process"/>
    <property type="evidence" value="ECO:0007669"/>
    <property type="project" value="InterPro"/>
</dbReference>
<dbReference type="EMBL" id="QYRT01000003">
    <property type="protein sequence ID" value="TIH40362.1"/>
    <property type="molecule type" value="Genomic_DNA"/>
</dbReference>
<dbReference type="Pfam" id="PF01263">
    <property type="entry name" value="Aldose_epim"/>
    <property type="match status" value="1"/>
</dbReference>
<dbReference type="SUPFAM" id="SSF74650">
    <property type="entry name" value="Galactose mutarotase-like"/>
    <property type="match status" value="1"/>
</dbReference>
<dbReference type="AlphaFoldDB" id="A0A4T2C9K6"/>
<name>A0A4T2C9K6_9MICO</name>
<evidence type="ECO:0000313" key="2">
    <source>
        <dbReference type="Proteomes" id="UP000306192"/>
    </source>
</evidence>
<dbReference type="InterPro" id="IPR037480">
    <property type="entry name" value="YihR-like"/>
</dbReference>
<reference evidence="1 2" key="1">
    <citation type="journal article" date="2019" name="Microorganisms">
        <title>Systematic Affiliation and Genome Analysis of Subtercola vilae DB165(T) with Particular Emphasis on Cold Adaptation of an Isolate from a High-Altitude Cold Volcano Lake.</title>
        <authorList>
            <person name="Villalobos A.S."/>
            <person name="Wiese J."/>
            <person name="Imhoff J.F."/>
            <person name="Dorador C."/>
            <person name="Keller A."/>
            <person name="Hentschel U."/>
        </authorList>
    </citation>
    <scope>NUCLEOTIDE SEQUENCE [LARGE SCALE GENOMIC DNA]</scope>
    <source>
        <strain evidence="1 2">DB165</strain>
    </source>
</reference>
<dbReference type="GO" id="GO:0030246">
    <property type="term" value="F:carbohydrate binding"/>
    <property type="evidence" value="ECO:0007669"/>
    <property type="project" value="InterPro"/>
</dbReference>
<gene>
    <name evidence="1" type="ORF">D4765_02075</name>
</gene>
<sequence length="338" mass="35876">MSTASTARAADTALPTGSQFELSWAQGEHRTRAVVTAVGATLRVLEVDGTALIEGFAETAAPLFCAGQILVPWPNRVRDGSWSYDGRDLQLPLTEPDRGNALHGFLFGLPHEPISQSDSMITLRAVIAASDAYPFTLTVDTTYTVGPDGLTVNHDIRNDGEAPAPAAIGAHPYFRIGDVPTEQLTITVNATMRVSVDARLNPTGTAAVAGTAYDLSQGAVVGTLDLDTAYFGLTPGADGTYRHTIAAPDGRRIELWGDQNYKHTQVFTTQIFPTPAGLGWAVTVEPTTAPPDALNTGEDLRWIEPADTWHSTWGITFVAAAAESDTAAEPEAPEGEFS</sequence>
<dbReference type="Gene3D" id="2.70.98.10">
    <property type="match status" value="1"/>
</dbReference>
<proteinExistence type="predicted"/>
<accession>A0A4T2C9K6</accession>
<keyword evidence="2" id="KW-1185">Reference proteome</keyword>
<evidence type="ECO:0000313" key="1">
    <source>
        <dbReference type="EMBL" id="TIH40362.1"/>
    </source>
</evidence>
<dbReference type="InterPro" id="IPR011013">
    <property type="entry name" value="Gal_mutarotase_sf_dom"/>
</dbReference>
<dbReference type="Proteomes" id="UP000306192">
    <property type="component" value="Unassembled WGS sequence"/>
</dbReference>
<dbReference type="OrthoDB" id="4739604at2"/>